<protein>
    <recommendedName>
        <fullName evidence="2">Amine oxidase domain-containing protein</fullName>
    </recommendedName>
</protein>
<evidence type="ECO:0008006" key="2">
    <source>
        <dbReference type="Google" id="ProtNLM"/>
    </source>
</evidence>
<accession>A0A382P0U1</accession>
<dbReference type="AlphaFoldDB" id="A0A382P0U1"/>
<feature type="non-terminal residue" evidence="1">
    <location>
        <position position="1"/>
    </location>
</feature>
<dbReference type="Gene3D" id="3.50.50.60">
    <property type="entry name" value="FAD/NAD(P)-binding domain"/>
    <property type="match status" value="1"/>
</dbReference>
<name>A0A382P0U1_9ZZZZ</name>
<evidence type="ECO:0000313" key="1">
    <source>
        <dbReference type="EMBL" id="SVC66367.1"/>
    </source>
</evidence>
<organism evidence="1">
    <name type="scientific">marine metagenome</name>
    <dbReference type="NCBI Taxonomy" id="408172"/>
    <lineage>
        <taxon>unclassified sequences</taxon>
        <taxon>metagenomes</taxon>
        <taxon>ecological metagenomes</taxon>
    </lineage>
</organism>
<sequence length="220" mass="24830">VCASYLSKKGYKILILEKNEKLGGLVNCASSLNGFSSKILDDLKIDLPKLNYNSYVVALHSDQQHTILQENNNKINFIKSNANEENQKKFSSLINKYKLFASTLSNFMNEVPPRLKSGNSKDTWQLINMGWKIRKLGKKNMREFLRVIGLNIADELEDNLSDNTLMGLLAHEAILGSNLGPRSPGSILSLLYRQAIQNGLFASEKYDFHQLIPSLEKICH</sequence>
<dbReference type="EMBL" id="UINC01103747">
    <property type="protein sequence ID" value="SVC66367.1"/>
    <property type="molecule type" value="Genomic_DNA"/>
</dbReference>
<reference evidence="1" key="1">
    <citation type="submission" date="2018-05" db="EMBL/GenBank/DDBJ databases">
        <authorList>
            <person name="Lanie J.A."/>
            <person name="Ng W.-L."/>
            <person name="Kazmierczak K.M."/>
            <person name="Andrzejewski T.M."/>
            <person name="Davidsen T.M."/>
            <person name="Wayne K.J."/>
            <person name="Tettelin H."/>
            <person name="Glass J.I."/>
            <person name="Rusch D."/>
            <person name="Podicherti R."/>
            <person name="Tsui H.-C.T."/>
            <person name="Winkler M.E."/>
        </authorList>
    </citation>
    <scope>NUCLEOTIDE SEQUENCE</scope>
</reference>
<feature type="non-terminal residue" evidence="1">
    <location>
        <position position="220"/>
    </location>
</feature>
<gene>
    <name evidence="1" type="ORF">METZ01_LOCUS319221</name>
</gene>
<dbReference type="InterPro" id="IPR036188">
    <property type="entry name" value="FAD/NAD-bd_sf"/>
</dbReference>
<proteinExistence type="predicted"/>